<dbReference type="Proteomes" id="UP000648187">
    <property type="component" value="Unassembled WGS sequence"/>
</dbReference>
<keyword evidence="11" id="KW-1185">Reference proteome</keyword>
<evidence type="ECO:0000313" key="11">
    <source>
        <dbReference type="Proteomes" id="UP000648187"/>
    </source>
</evidence>
<evidence type="ECO:0000259" key="9">
    <source>
        <dbReference type="Pfam" id="PF02320"/>
    </source>
</evidence>
<evidence type="ECO:0000256" key="2">
    <source>
        <dbReference type="ARBA" id="ARBA00006498"/>
    </source>
</evidence>
<dbReference type="AlphaFoldDB" id="A0A835L2V0"/>
<comment type="similarity">
    <text evidence="2">Belongs to the UQCRH/QCR6 family.</text>
</comment>
<comment type="caution">
    <text evidence="10">The sequence shown here is derived from an EMBL/GenBank/DDBJ whole genome shotgun (WGS) entry which is preliminary data.</text>
</comment>
<reference evidence="10" key="1">
    <citation type="submission" date="2020-08" db="EMBL/GenBank/DDBJ databases">
        <title>Spodoptera exigua strain:BAW_Kor-Di-RS1 Genome sequencing and assembly.</title>
        <authorList>
            <person name="Kim J."/>
            <person name="Nam H.Y."/>
            <person name="Kwon M."/>
            <person name="Choi J.H."/>
            <person name="Cho S.R."/>
            <person name="Kim G.-H."/>
        </authorList>
    </citation>
    <scope>NUCLEOTIDE SEQUENCE</scope>
    <source>
        <strain evidence="10">BAW_Kor-Di-RS1</strain>
        <tissue evidence="10">Whole-body</tissue>
    </source>
</reference>
<accession>A0A835L2V0</accession>
<keyword evidence="5" id="KW-0999">Mitochondrion inner membrane</keyword>
<name>A0A835L2V0_SPOEX</name>
<keyword evidence="4" id="KW-0679">Respiratory chain</keyword>
<evidence type="ECO:0000256" key="7">
    <source>
        <dbReference type="ARBA" id="ARBA00023128"/>
    </source>
</evidence>
<keyword evidence="3" id="KW-0813">Transport</keyword>
<evidence type="ECO:0000256" key="1">
    <source>
        <dbReference type="ARBA" id="ARBA00004273"/>
    </source>
</evidence>
<dbReference type="GO" id="GO:0005743">
    <property type="term" value="C:mitochondrial inner membrane"/>
    <property type="evidence" value="ECO:0007669"/>
    <property type="project" value="UniProtKB-SubCell"/>
</dbReference>
<evidence type="ECO:0000313" key="10">
    <source>
        <dbReference type="EMBL" id="KAF9413475.1"/>
    </source>
</evidence>
<keyword evidence="7" id="KW-0496">Mitochondrion</keyword>
<dbReference type="SUPFAM" id="SSF81531">
    <property type="entry name" value="Non-heme 11 kDa protein of cytochrome bc1 complex (Ubiquinol-cytochrome c reductase)"/>
    <property type="match status" value="1"/>
</dbReference>
<gene>
    <name evidence="10" type="ORF">HW555_008313</name>
</gene>
<evidence type="ECO:0000256" key="6">
    <source>
        <dbReference type="ARBA" id="ARBA00022982"/>
    </source>
</evidence>
<proteinExistence type="inferred from homology"/>
<keyword evidence="8" id="KW-0472">Membrane</keyword>
<keyword evidence="6" id="KW-0249">Electron transport</keyword>
<dbReference type="EMBL" id="JACKWZ010000158">
    <property type="protein sequence ID" value="KAF9413475.1"/>
    <property type="molecule type" value="Genomic_DNA"/>
</dbReference>
<dbReference type="Pfam" id="PF02320">
    <property type="entry name" value="UCR_hinge"/>
    <property type="match status" value="1"/>
</dbReference>
<feature type="domain" description="Ubiquinol-cytochrome C reductase hinge" evidence="9">
    <location>
        <begin position="201"/>
        <end position="249"/>
    </location>
</feature>
<sequence length="285" mass="31962">MYTPKDRCENFPTSTSLAIVNSESKRLKLSALFWRASANKRRLFLGDGCVAKAVDGSEFKLDRSSRGWGLCAKFCILAKVDVLLKAKRGSISHKKYSNACYGYPLSMGADHLPLASLKSLKLESHIDLNASLMDLMTHINSPDPVTRERGICLESIKPFPYDMITVTLASVNIPETPQKRETQQHPEYNVILYKQAAVCLQQDCNTRPFLLALQECTKRVTKKAAYTAETCHFETVDLMEALDRCVKSKAEESSTLLGILMEEGYDIPFFKPYLVVICMCPTKSL</sequence>
<evidence type="ECO:0000256" key="3">
    <source>
        <dbReference type="ARBA" id="ARBA00022448"/>
    </source>
</evidence>
<evidence type="ECO:0000256" key="4">
    <source>
        <dbReference type="ARBA" id="ARBA00022660"/>
    </source>
</evidence>
<comment type="subcellular location">
    <subcellularLocation>
        <location evidence="1">Mitochondrion inner membrane</location>
    </subcellularLocation>
</comment>
<evidence type="ECO:0000256" key="5">
    <source>
        <dbReference type="ARBA" id="ARBA00022792"/>
    </source>
</evidence>
<dbReference type="InterPro" id="IPR036811">
    <property type="entry name" value="Ubol_cytC_Rdtase_hinge_dom_sf"/>
</dbReference>
<dbReference type="Gene3D" id="1.10.287.20">
    <property type="entry name" value="Ubiquinol-cytochrome C reductase hinge domain"/>
    <property type="match status" value="1"/>
</dbReference>
<dbReference type="InterPro" id="IPR023184">
    <property type="entry name" value="Ubol_cytC_Rdtase_hinge_dom"/>
</dbReference>
<protein>
    <recommendedName>
        <fullName evidence="9">Ubiquinol-cytochrome C reductase hinge domain-containing protein</fullName>
    </recommendedName>
</protein>
<evidence type="ECO:0000256" key="8">
    <source>
        <dbReference type="ARBA" id="ARBA00023136"/>
    </source>
</evidence>
<organism evidence="10 11">
    <name type="scientific">Spodoptera exigua</name>
    <name type="common">Beet armyworm</name>
    <name type="synonym">Noctua fulgens</name>
    <dbReference type="NCBI Taxonomy" id="7107"/>
    <lineage>
        <taxon>Eukaryota</taxon>
        <taxon>Metazoa</taxon>
        <taxon>Ecdysozoa</taxon>
        <taxon>Arthropoda</taxon>
        <taxon>Hexapoda</taxon>
        <taxon>Insecta</taxon>
        <taxon>Pterygota</taxon>
        <taxon>Neoptera</taxon>
        <taxon>Endopterygota</taxon>
        <taxon>Lepidoptera</taxon>
        <taxon>Glossata</taxon>
        <taxon>Ditrysia</taxon>
        <taxon>Noctuoidea</taxon>
        <taxon>Noctuidae</taxon>
        <taxon>Amphipyrinae</taxon>
        <taxon>Spodoptera</taxon>
    </lineage>
</organism>